<dbReference type="Proteomes" id="UP000236514">
    <property type="component" value="Unassembled WGS sequence"/>
</dbReference>
<feature type="domain" description="Solute-binding protein family 3/N-terminal" evidence="6">
    <location>
        <begin position="42"/>
        <end position="267"/>
    </location>
</feature>
<protein>
    <submittedName>
        <fullName evidence="7">Amino acid ABC transporter substrate-binding protein</fullName>
    </submittedName>
    <submittedName>
        <fullName evidence="8">Transporter substrate-binding domain-containing protein</fullName>
    </submittedName>
</protein>
<evidence type="ECO:0000313" key="10">
    <source>
        <dbReference type="EMBL" id="WFR88351.1"/>
    </source>
</evidence>
<evidence type="ECO:0000256" key="2">
    <source>
        <dbReference type="ARBA" id="ARBA00010333"/>
    </source>
</evidence>
<evidence type="ECO:0000313" key="12">
    <source>
        <dbReference type="Proteomes" id="UP000236514"/>
    </source>
</evidence>
<dbReference type="PROSITE" id="PS01039">
    <property type="entry name" value="SBP_BACTERIAL_3"/>
    <property type="match status" value="1"/>
</dbReference>
<name>A0A1L7GXH1_LIMFE</name>
<gene>
    <name evidence="7" type="ORF">BUW47_10065</name>
    <name evidence="9" type="ORF">C1Y38_01280</name>
    <name evidence="8" type="ORF">GC247_01630</name>
    <name evidence="10" type="ORF">P8634_05800</name>
</gene>
<dbReference type="RefSeq" id="WP_003682939.1">
    <property type="nucleotide sequence ID" value="NZ_AP024320.1"/>
</dbReference>
<dbReference type="EMBL" id="CP121468">
    <property type="protein sequence ID" value="WFR88351.1"/>
    <property type="molecule type" value="Genomic_DNA"/>
</dbReference>
<reference evidence="10" key="4">
    <citation type="submission" date="2023-04" db="EMBL/GenBank/DDBJ databases">
        <title>Genomic of Limosilactobacillus fermentum MSJK0025.</title>
        <authorList>
            <person name="Yang S."/>
        </authorList>
    </citation>
    <scope>NUCLEOTIDE SEQUENCE</scope>
    <source>
        <strain evidence="10">MSJK0025</strain>
    </source>
</reference>
<evidence type="ECO:0000313" key="11">
    <source>
        <dbReference type="Proteomes" id="UP000185427"/>
    </source>
</evidence>
<dbReference type="SMR" id="A0A1L7GXH1"/>
<dbReference type="PANTHER" id="PTHR35936">
    <property type="entry name" value="MEMBRANE-BOUND LYTIC MUREIN TRANSGLYCOSYLASE F"/>
    <property type="match status" value="1"/>
</dbReference>
<accession>A0A1L7GXH1</accession>
<dbReference type="PANTHER" id="PTHR35936:SF17">
    <property type="entry name" value="ARGININE-BINDING EXTRACELLULAR PROTEIN ARTP"/>
    <property type="match status" value="1"/>
</dbReference>
<dbReference type="GeneID" id="83714554"/>
<dbReference type="InterPro" id="IPR018313">
    <property type="entry name" value="SBP_3_CS"/>
</dbReference>
<dbReference type="GO" id="GO:0030313">
    <property type="term" value="C:cell envelope"/>
    <property type="evidence" value="ECO:0007669"/>
    <property type="project" value="UniProtKB-SubCell"/>
</dbReference>
<comment type="similarity">
    <text evidence="2 4">Belongs to the bacterial solute-binding protein 3 family.</text>
</comment>
<dbReference type="Gene3D" id="3.40.190.10">
    <property type="entry name" value="Periplasmic binding protein-like II"/>
    <property type="match status" value="2"/>
</dbReference>
<dbReference type="OrthoDB" id="115856at2"/>
<feature type="chain" id="PRO_5041798050" evidence="5">
    <location>
        <begin position="25"/>
        <end position="276"/>
    </location>
</feature>
<keyword evidence="3 5" id="KW-0732">Signal</keyword>
<evidence type="ECO:0000256" key="1">
    <source>
        <dbReference type="ARBA" id="ARBA00004196"/>
    </source>
</evidence>
<dbReference type="InterPro" id="IPR001638">
    <property type="entry name" value="Solute-binding_3/MltF_N"/>
</dbReference>
<evidence type="ECO:0000313" key="7">
    <source>
        <dbReference type="EMBL" id="APU46722.1"/>
    </source>
</evidence>
<evidence type="ECO:0000313" key="8">
    <source>
        <dbReference type="EMBL" id="MPQ34642.1"/>
    </source>
</evidence>
<sequence length="276" mass="29891">MAWKKWLKMLMVAALVVMGAVSLAGCSSSSDSSVQDIKKKGELVVGTSADYPPYEFQIVKNGKQQIVGYDVELAHLIAKNIGVKKVKFVNIAFPSLISELQNKKFDMVMAGMVWTKERAKAVSFSSTYHHGGQVLLVSKANENKYSGISALKGATLGAQQSSEQETIGKSLSGVKLVTESSITTLSQEVKAGTLDGLILAQTSADAFVAEHPNDYAIAKNITFKISAKTSDPRVVVRKSDKALLKVVNKTIKDAKKSGELDKLFKEAQKLQYSNNQ</sequence>
<feature type="signal peptide" evidence="5">
    <location>
        <begin position="1"/>
        <end position="24"/>
    </location>
</feature>
<reference evidence="7 11" key="1">
    <citation type="submission" date="2016-12" db="EMBL/GenBank/DDBJ databases">
        <title>Complete Genome Sequence of Lactobacillus fermentum Strain SNUV175, a Probiotic for Treatment of Bacterial Vaginosis.</title>
        <authorList>
            <person name="Lee S."/>
            <person name="You H.J."/>
            <person name="Kwon B."/>
            <person name="Ko G."/>
        </authorList>
    </citation>
    <scope>NUCLEOTIDE SEQUENCE [LARGE SCALE GENOMIC DNA]</scope>
    <source>
        <strain evidence="7 11">SNUV175</strain>
    </source>
</reference>
<evidence type="ECO:0000256" key="5">
    <source>
        <dbReference type="SAM" id="SignalP"/>
    </source>
</evidence>
<evidence type="ECO:0000259" key="6">
    <source>
        <dbReference type="SMART" id="SM00062"/>
    </source>
</evidence>
<reference evidence="8 13" key="3">
    <citation type="submission" date="2019-10" db="EMBL/GenBank/DDBJ databases">
        <title>Genome Sequencing and assembly of Lactobacillus fermentum I2, a lactic acid bacteria.</title>
        <authorList>
            <person name="Lopes L.S."/>
            <person name="Persinoti G.F."/>
            <person name="Riano-Pachon D.M."/>
            <person name="Labate C.A."/>
        </authorList>
    </citation>
    <scope>NUCLEOTIDE SEQUENCE [LARGE SCALE GENOMIC DNA]</scope>
    <source>
        <strain evidence="8 13">I2</strain>
    </source>
</reference>
<organism evidence="7 11">
    <name type="scientific">Limosilactobacillus fermentum</name>
    <name type="common">Lactobacillus fermentum</name>
    <dbReference type="NCBI Taxonomy" id="1613"/>
    <lineage>
        <taxon>Bacteria</taxon>
        <taxon>Bacillati</taxon>
        <taxon>Bacillota</taxon>
        <taxon>Bacilli</taxon>
        <taxon>Lactobacillales</taxon>
        <taxon>Lactobacillaceae</taxon>
        <taxon>Limosilactobacillus</taxon>
    </lineage>
</organism>
<proteinExistence type="inferred from homology"/>
<comment type="subcellular location">
    <subcellularLocation>
        <location evidence="1">Cell envelope</location>
    </subcellularLocation>
</comment>
<dbReference type="Proteomes" id="UP001218104">
    <property type="component" value="Chromosome"/>
</dbReference>
<dbReference type="SMART" id="SM00062">
    <property type="entry name" value="PBPb"/>
    <property type="match status" value="1"/>
</dbReference>
<dbReference type="EMBL" id="POTQ01000002">
    <property type="protein sequence ID" value="PNV58553.1"/>
    <property type="molecule type" value="Genomic_DNA"/>
</dbReference>
<dbReference type="Pfam" id="PF00497">
    <property type="entry name" value="SBP_bac_3"/>
    <property type="match status" value="1"/>
</dbReference>
<dbReference type="EMBL" id="CP019030">
    <property type="protein sequence ID" value="APU46722.1"/>
    <property type="molecule type" value="Genomic_DNA"/>
</dbReference>
<dbReference type="Proteomes" id="UP000466799">
    <property type="component" value="Unassembled WGS sequence"/>
</dbReference>
<dbReference type="Proteomes" id="UP000185427">
    <property type="component" value="Chromosome"/>
</dbReference>
<evidence type="ECO:0000313" key="13">
    <source>
        <dbReference type="Proteomes" id="UP000466799"/>
    </source>
</evidence>
<dbReference type="PROSITE" id="PS51257">
    <property type="entry name" value="PROKAR_LIPOPROTEIN"/>
    <property type="match status" value="1"/>
</dbReference>
<reference evidence="9 12" key="2">
    <citation type="submission" date="2018-01" db="EMBL/GenBank/DDBJ databases">
        <title>Draft genome sequence of the feruloyl esterase-producing strain Lactobacillus fermentum CRL 1446, isolated from artisanal goat milk cheese.</title>
        <authorList>
            <person name="Abeijon Mukdsi M.C."/>
            <person name="Saavedra L."/>
            <person name="Gauffin Cano M.P."/>
            <person name="Hebert E.M."/>
            <person name="Medina R.B."/>
        </authorList>
    </citation>
    <scope>NUCLEOTIDE SEQUENCE [LARGE SCALE GENOMIC DNA]</scope>
    <source>
        <strain evidence="9 12">CRL 1446</strain>
    </source>
</reference>
<dbReference type="SUPFAM" id="SSF53850">
    <property type="entry name" value="Periplasmic binding protein-like II"/>
    <property type="match status" value="1"/>
</dbReference>
<dbReference type="EMBL" id="WHJL01000008">
    <property type="protein sequence ID" value="MPQ34642.1"/>
    <property type="molecule type" value="Genomic_DNA"/>
</dbReference>
<evidence type="ECO:0000313" key="9">
    <source>
        <dbReference type="EMBL" id="PNV58553.1"/>
    </source>
</evidence>
<dbReference type="AlphaFoldDB" id="A0A1L7GXH1"/>
<evidence type="ECO:0000256" key="4">
    <source>
        <dbReference type="RuleBase" id="RU003744"/>
    </source>
</evidence>
<evidence type="ECO:0000256" key="3">
    <source>
        <dbReference type="ARBA" id="ARBA00022729"/>
    </source>
</evidence>